<dbReference type="Proteomes" id="UP000002358">
    <property type="component" value="Chromosome 5"/>
</dbReference>
<evidence type="ECO:0000313" key="5">
    <source>
        <dbReference type="Proteomes" id="UP000002358"/>
    </source>
</evidence>
<dbReference type="EnsemblMetazoa" id="XM_031931890">
    <property type="protein sequence ID" value="XP_031787750"/>
    <property type="gene ID" value="LOC100678488"/>
</dbReference>
<accession>A0A7M7TAS0</accession>
<feature type="region of interest" description="Disordered" evidence="2">
    <location>
        <begin position="449"/>
        <end position="473"/>
    </location>
</feature>
<dbReference type="Pfam" id="PF00379">
    <property type="entry name" value="Chitin_bind_4"/>
    <property type="match status" value="1"/>
</dbReference>
<keyword evidence="3" id="KW-0732">Signal</keyword>
<dbReference type="InterPro" id="IPR000618">
    <property type="entry name" value="Insect_cuticle"/>
</dbReference>
<feature type="region of interest" description="Disordered" evidence="2">
    <location>
        <begin position="791"/>
        <end position="887"/>
    </location>
</feature>
<name>A0A7M7TAS0_NASVI</name>
<protein>
    <submittedName>
        <fullName evidence="4">Uncharacterized protein</fullName>
    </submittedName>
</protein>
<feature type="region of interest" description="Disordered" evidence="2">
    <location>
        <begin position="395"/>
        <end position="424"/>
    </location>
</feature>
<organism evidence="4 5">
    <name type="scientific">Nasonia vitripennis</name>
    <name type="common">Parasitic wasp</name>
    <dbReference type="NCBI Taxonomy" id="7425"/>
    <lineage>
        <taxon>Eukaryota</taxon>
        <taxon>Metazoa</taxon>
        <taxon>Ecdysozoa</taxon>
        <taxon>Arthropoda</taxon>
        <taxon>Hexapoda</taxon>
        <taxon>Insecta</taxon>
        <taxon>Pterygota</taxon>
        <taxon>Neoptera</taxon>
        <taxon>Endopterygota</taxon>
        <taxon>Hymenoptera</taxon>
        <taxon>Apocrita</taxon>
        <taxon>Proctotrupomorpha</taxon>
        <taxon>Chalcidoidea</taxon>
        <taxon>Pteromalidae</taxon>
        <taxon>Pteromalinae</taxon>
        <taxon>Nasonia</taxon>
    </lineage>
</organism>
<sequence length="887" mass="97710">MTLILRTVVVLAVLLAPTTATPPAGYVKQPDNDKNPPSYRYKYEVEDKTLGDGQGKAEAREGEHARGRYYVNSGRASTDVKYIADEWGYHPLVRYAAADDHSSASASFAFGEKAVNDLLNENKNGPSSPEGEQRKLFQPNVENETFDGLAQVSIQSDPSANPLNVNYVAGLAQLIEPVSAGNNELSYPNGHQSPTIQQQDNKLSFEDEQLVIENVGSYGQRAVDQLYSTTTTSPPTSTRAGRYFHGRTRQKTSKTYLPDIIPGLSAYSSSAFPPVQDNSVGGGVETDQSGDVPATTASPLLINYGAPQAVLSSKTAQELVATIEKQRASFAKPIVVQEVQSPEQRPFQYSTTFECEDDEQPITANPLQASDSASSHILNPIQAGVALVNAGEAHLIGDSEGPPPAPVNEHIEEDAPPNGNQGQIVNNGIVAQQSAGNYVGVNPAFGGVHDEARASSTTPQPQLQSSAAPSQIQRQDQAVEVQKSIEIYSSSPAGSQELQLKEQQQQPATIDQQQYLTNLAEIGAKQGSTRTRSETFTKLYEIGDSYPKDSSADKPVYVVPPGTYVLEDSSVLRNSLLQEKIHQHDSGIKMQRQPYRPFEKKKIPISHPYPIPVLPVPIPIEKVIERKVPVPVHIPIPHPYPVEKPVHIPVPIEKIVEKPVHIPIPVEKIIEKKIPVSQPYPIEVTKYIEKPVIVHAPYGVQYGVSYQQIMKPQNYGLYGGNNNLALATFGLHNYVNKNEPIANSLNHSQAFQGYVYDKPAIPFHEGKESLEYEKLPYNSYIPVSYQSPGANSLFHRRHTQPQRDDYSGPVPPLQHVQRQFGFQSKQSYGSYPERPQLQTGSRKSRNHEPPQRFQKGNFRQSKIEYGFKPPMVPSVQYDEETASKVES</sequence>
<dbReference type="KEGG" id="nvi:100678488"/>
<evidence type="ECO:0000256" key="1">
    <source>
        <dbReference type="PROSITE-ProRule" id="PRU00497"/>
    </source>
</evidence>
<feature type="compositionally biased region" description="Low complexity" evidence="2">
    <location>
        <begin position="455"/>
        <end position="473"/>
    </location>
</feature>
<feature type="compositionally biased region" description="Polar residues" evidence="2">
    <location>
        <begin position="816"/>
        <end position="829"/>
    </location>
</feature>
<evidence type="ECO:0000256" key="2">
    <source>
        <dbReference type="SAM" id="MobiDB-lite"/>
    </source>
</evidence>
<keyword evidence="1" id="KW-0193">Cuticle</keyword>
<keyword evidence="5" id="KW-1185">Reference proteome</keyword>
<dbReference type="GeneID" id="100678488"/>
<dbReference type="PROSITE" id="PS51155">
    <property type="entry name" value="CHIT_BIND_RR_2"/>
    <property type="match status" value="1"/>
</dbReference>
<dbReference type="OrthoDB" id="371494at2759"/>
<feature type="chain" id="PRO_5029605413" evidence="3">
    <location>
        <begin position="21"/>
        <end position="887"/>
    </location>
</feature>
<proteinExistence type="predicted"/>
<dbReference type="InParanoid" id="A0A7M7TAS0"/>
<evidence type="ECO:0000313" key="4">
    <source>
        <dbReference type="EnsemblMetazoa" id="XP_031787750"/>
    </source>
</evidence>
<dbReference type="RefSeq" id="XP_031787750.1">
    <property type="nucleotide sequence ID" value="XM_031931890.1"/>
</dbReference>
<dbReference type="AlphaFoldDB" id="A0A7M7TAS0"/>
<evidence type="ECO:0000256" key="3">
    <source>
        <dbReference type="SAM" id="SignalP"/>
    </source>
</evidence>
<reference evidence="4" key="1">
    <citation type="submission" date="2021-01" db="UniProtKB">
        <authorList>
            <consortium name="EnsemblMetazoa"/>
        </authorList>
    </citation>
    <scope>IDENTIFICATION</scope>
</reference>
<dbReference type="GO" id="GO:0042302">
    <property type="term" value="F:structural constituent of cuticle"/>
    <property type="evidence" value="ECO:0007669"/>
    <property type="project" value="UniProtKB-UniRule"/>
</dbReference>
<feature type="signal peptide" evidence="3">
    <location>
        <begin position="1"/>
        <end position="20"/>
    </location>
</feature>